<dbReference type="GO" id="GO:0003887">
    <property type="term" value="F:DNA-directed DNA polymerase activity"/>
    <property type="evidence" value="ECO:0007669"/>
    <property type="project" value="UniProtKB-EC"/>
</dbReference>
<keyword evidence="2" id="KW-1185">Reference proteome</keyword>
<accession>A0ABW8D4Y3</accession>
<proteinExistence type="predicted"/>
<dbReference type="InterPro" id="IPR004615">
    <property type="entry name" value="DNA_pol_III_psi"/>
</dbReference>
<evidence type="ECO:0000313" key="2">
    <source>
        <dbReference type="Proteomes" id="UP001615550"/>
    </source>
</evidence>
<dbReference type="RefSeq" id="WP_400186560.1">
    <property type="nucleotide sequence ID" value="NZ_JBGORX010000001.1"/>
</dbReference>
<keyword evidence="1" id="KW-0548">Nucleotidyltransferase</keyword>
<dbReference type="Proteomes" id="UP001615550">
    <property type="component" value="Unassembled WGS sequence"/>
</dbReference>
<organism evidence="1 2">
    <name type="scientific">Legionella lytica</name>
    <dbReference type="NCBI Taxonomy" id="96232"/>
    <lineage>
        <taxon>Bacteria</taxon>
        <taxon>Pseudomonadati</taxon>
        <taxon>Pseudomonadota</taxon>
        <taxon>Gammaproteobacteria</taxon>
        <taxon>Legionellales</taxon>
        <taxon>Legionellaceae</taxon>
        <taxon>Legionella</taxon>
    </lineage>
</organism>
<dbReference type="Pfam" id="PF03603">
    <property type="entry name" value="DNA_III_psi"/>
    <property type="match status" value="1"/>
</dbReference>
<sequence>MYSDLTLYYLNQIGIRPWIKREVLQELPQKKSNAVKLAVFVSSALSTKAQYLLQQMIGYLNLQDDEFTVISAQKGQLQSRGTNLSLLATLVFGRGQDQLFAKEPTPVFNTFDLDYILNNPSQKRTVFKVLNEIKLLVS</sequence>
<name>A0ABW8D4Y3_9GAMM</name>
<protein>
    <submittedName>
        <fullName evidence="1">DNA polymerase III subunit psi</fullName>
        <ecNumber evidence="1">2.7.7.7</ecNumber>
    </submittedName>
</protein>
<gene>
    <name evidence="1" type="ORF">ACD661_04235</name>
</gene>
<dbReference type="EC" id="2.7.7.7" evidence="1"/>
<reference evidence="1 2" key="1">
    <citation type="submission" date="2024-08" db="EMBL/GenBank/DDBJ databases">
        <title>Draft Genome Sequence of Legionella lytica strain DSB2004, Isolated From a Fire Sprinkler System.</title>
        <authorList>
            <person name="Everhart A.D."/>
            <person name="Kidane D.T."/>
            <person name="Farone A.L."/>
            <person name="Farone M.B."/>
        </authorList>
    </citation>
    <scope>NUCLEOTIDE SEQUENCE [LARGE SCALE GENOMIC DNA]</scope>
    <source>
        <strain evidence="1 2">DSB2004</strain>
    </source>
</reference>
<evidence type="ECO:0000313" key="1">
    <source>
        <dbReference type="EMBL" id="MFJ1267768.1"/>
    </source>
</evidence>
<dbReference type="EMBL" id="JBGORX010000001">
    <property type="protein sequence ID" value="MFJ1267768.1"/>
    <property type="molecule type" value="Genomic_DNA"/>
</dbReference>
<keyword evidence="1" id="KW-0808">Transferase</keyword>
<comment type="caution">
    <text evidence="1">The sequence shown here is derived from an EMBL/GenBank/DDBJ whole genome shotgun (WGS) entry which is preliminary data.</text>
</comment>